<gene>
    <name evidence="1" type="ORF">Sradi_3642000</name>
</gene>
<organism evidence="1">
    <name type="scientific">Sesamum radiatum</name>
    <name type="common">Black benniseed</name>
    <dbReference type="NCBI Taxonomy" id="300843"/>
    <lineage>
        <taxon>Eukaryota</taxon>
        <taxon>Viridiplantae</taxon>
        <taxon>Streptophyta</taxon>
        <taxon>Embryophyta</taxon>
        <taxon>Tracheophyta</taxon>
        <taxon>Spermatophyta</taxon>
        <taxon>Magnoliopsida</taxon>
        <taxon>eudicotyledons</taxon>
        <taxon>Gunneridae</taxon>
        <taxon>Pentapetalae</taxon>
        <taxon>asterids</taxon>
        <taxon>lamiids</taxon>
        <taxon>Lamiales</taxon>
        <taxon>Pedaliaceae</taxon>
        <taxon>Sesamum</taxon>
    </lineage>
</organism>
<evidence type="ECO:0000313" key="1">
    <source>
        <dbReference type="EMBL" id="KAL0367519.1"/>
    </source>
</evidence>
<sequence length="77" mass="9529">MEAFEANSIMLRLKHLRENLEELDRKFGWFAVNAKWLDKSKDQMLALSRLPKEVPWWLKPHYGIIYKNQFERHHRHR</sequence>
<name>A0AAW2QI88_SESRA</name>
<dbReference type="AlphaFoldDB" id="A0AAW2QI88"/>
<dbReference type="EMBL" id="JACGWJ010000015">
    <property type="protein sequence ID" value="KAL0367519.1"/>
    <property type="molecule type" value="Genomic_DNA"/>
</dbReference>
<protein>
    <submittedName>
        <fullName evidence="1">Uncharacterized protein</fullName>
    </submittedName>
</protein>
<reference evidence="1" key="1">
    <citation type="submission" date="2020-06" db="EMBL/GenBank/DDBJ databases">
        <authorList>
            <person name="Li T."/>
            <person name="Hu X."/>
            <person name="Zhang T."/>
            <person name="Song X."/>
            <person name="Zhang H."/>
            <person name="Dai N."/>
            <person name="Sheng W."/>
            <person name="Hou X."/>
            <person name="Wei L."/>
        </authorList>
    </citation>
    <scope>NUCLEOTIDE SEQUENCE</scope>
    <source>
        <strain evidence="1">G02</strain>
        <tissue evidence="1">Leaf</tissue>
    </source>
</reference>
<proteinExistence type="predicted"/>
<comment type="caution">
    <text evidence="1">The sequence shown here is derived from an EMBL/GenBank/DDBJ whole genome shotgun (WGS) entry which is preliminary data.</text>
</comment>
<accession>A0AAW2QI88</accession>
<reference evidence="1" key="2">
    <citation type="journal article" date="2024" name="Plant">
        <title>Genomic evolution and insights into agronomic trait innovations of Sesamum species.</title>
        <authorList>
            <person name="Miao H."/>
            <person name="Wang L."/>
            <person name="Qu L."/>
            <person name="Liu H."/>
            <person name="Sun Y."/>
            <person name="Le M."/>
            <person name="Wang Q."/>
            <person name="Wei S."/>
            <person name="Zheng Y."/>
            <person name="Lin W."/>
            <person name="Duan Y."/>
            <person name="Cao H."/>
            <person name="Xiong S."/>
            <person name="Wang X."/>
            <person name="Wei L."/>
            <person name="Li C."/>
            <person name="Ma Q."/>
            <person name="Ju M."/>
            <person name="Zhao R."/>
            <person name="Li G."/>
            <person name="Mu C."/>
            <person name="Tian Q."/>
            <person name="Mei H."/>
            <person name="Zhang T."/>
            <person name="Gao T."/>
            <person name="Zhang H."/>
        </authorList>
    </citation>
    <scope>NUCLEOTIDE SEQUENCE</scope>
    <source>
        <strain evidence="1">G02</strain>
    </source>
</reference>